<proteinExistence type="predicted"/>
<dbReference type="EMBL" id="CP058561">
    <property type="protein sequence ID" value="QUH28226.1"/>
    <property type="molecule type" value="Genomic_DNA"/>
</dbReference>
<evidence type="ECO:0000313" key="2">
    <source>
        <dbReference type="Proteomes" id="UP000677305"/>
    </source>
</evidence>
<reference evidence="1 2" key="1">
    <citation type="submission" date="2020-07" db="EMBL/GenBank/DDBJ databases">
        <title>Vallitalea guaymasensis genome.</title>
        <authorList>
            <person name="Postec A."/>
        </authorList>
    </citation>
    <scope>NUCLEOTIDE SEQUENCE [LARGE SCALE GENOMIC DNA]</scope>
    <source>
        <strain evidence="1 2">Ra1766G1</strain>
    </source>
</reference>
<keyword evidence="2" id="KW-1185">Reference proteome</keyword>
<dbReference type="AlphaFoldDB" id="A0A8J8SBC8"/>
<gene>
    <name evidence="1" type="ORF">HYG85_04565</name>
</gene>
<name>A0A8J8SBC8_9FIRM</name>
<dbReference type="RefSeq" id="WP_212692479.1">
    <property type="nucleotide sequence ID" value="NZ_CP058561.1"/>
</dbReference>
<evidence type="ECO:0000313" key="1">
    <source>
        <dbReference type="EMBL" id="QUH28226.1"/>
    </source>
</evidence>
<protein>
    <submittedName>
        <fullName evidence="1">Uncharacterized protein</fullName>
    </submittedName>
</protein>
<accession>A0A8J8SBC8</accession>
<sequence>MEDIRDIIKNALNDIAKTQWMIRPGGFPSISFRIISEKGSVFTTSGEVETEFFIQVDIWTKKDIDHVNISKLVKQKLMFLDFSRPSETEDFENDTKIFHRIQRYYYLKDNESEVMT</sequence>
<dbReference type="Proteomes" id="UP000677305">
    <property type="component" value="Chromosome"/>
</dbReference>
<organism evidence="1 2">
    <name type="scientific">Vallitalea guaymasensis</name>
    <dbReference type="NCBI Taxonomy" id="1185412"/>
    <lineage>
        <taxon>Bacteria</taxon>
        <taxon>Bacillati</taxon>
        <taxon>Bacillota</taxon>
        <taxon>Clostridia</taxon>
        <taxon>Lachnospirales</taxon>
        <taxon>Vallitaleaceae</taxon>
        <taxon>Vallitalea</taxon>
    </lineage>
</organism>
<dbReference type="KEGG" id="vgu:HYG85_04565"/>